<reference evidence="3 4" key="1">
    <citation type="submission" date="2024-04" db="EMBL/GenBank/DDBJ databases">
        <authorList>
            <person name="Cremers G."/>
        </authorList>
    </citation>
    <scope>NUCLEOTIDE SEQUENCE [LARGE SCALE GENOMIC DNA]</scope>
    <source>
        <strain evidence="3">MeCH1-AG</strain>
    </source>
</reference>
<feature type="region of interest" description="Disordered" evidence="2">
    <location>
        <begin position="1"/>
        <end position="21"/>
    </location>
</feature>
<dbReference type="EMBL" id="OZ026884">
    <property type="protein sequence ID" value="CAL1241779.1"/>
    <property type="molecule type" value="Genomic_DNA"/>
</dbReference>
<evidence type="ECO:0000313" key="3">
    <source>
        <dbReference type="EMBL" id="CAL1241779.1"/>
    </source>
</evidence>
<gene>
    <name evidence="3" type="ORF">MECH1_V1_3003</name>
</gene>
<feature type="coiled-coil region" evidence="1">
    <location>
        <begin position="30"/>
        <end position="64"/>
    </location>
</feature>
<sequence>MQSKQLPVSAQPDSTPTPKFPSARYFQVHFEHLQQTLQAIGDRLETLQRELAELRRQRELPTSEQETD</sequence>
<protein>
    <submittedName>
        <fullName evidence="3">Uncharacterized protein</fullName>
    </submittedName>
</protein>
<evidence type="ECO:0000256" key="2">
    <source>
        <dbReference type="SAM" id="MobiDB-lite"/>
    </source>
</evidence>
<evidence type="ECO:0000313" key="4">
    <source>
        <dbReference type="Proteomes" id="UP001497493"/>
    </source>
</evidence>
<accession>A0ABM9NM96</accession>
<dbReference type="Proteomes" id="UP001497493">
    <property type="component" value="Chromosome"/>
</dbReference>
<evidence type="ECO:0000256" key="1">
    <source>
        <dbReference type="SAM" id="Coils"/>
    </source>
</evidence>
<dbReference type="RefSeq" id="WP_348758268.1">
    <property type="nucleotide sequence ID" value="NZ_OZ026884.1"/>
</dbReference>
<name>A0ABM9NM96_9GAMM</name>
<keyword evidence="1" id="KW-0175">Coiled coil</keyword>
<proteinExistence type="predicted"/>
<keyword evidence="4" id="KW-1185">Reference proteome</keyword>
<organism evidence="3 4">
    <name type="scientific">Candidatus Methylocalor cossyra</name>
    <dbReference type="NCBI Taxonomy" id="3108543"/>
    <lineage>
        <taxon>Bacteria</taxon>
        <taxon>Pseudomonadati</taxon>
        <taxon>Pseudomonadota</taxon>
        <taxon>Gammaproteobacteria</taxon>
        <taxon>Methylococcales</taxon>
        <taxon>Methylococcaceae</taxon>
        <taxon>Candidatus Methylocalor</taxon>
    </lineage>
</organism>
<feature type="compositionally biased region" description="Polar residues" evidence="2">
    <location>
        <begin position="1"/>
        <end position="17"/>
    </location>
</feature>